<evidence type="ECO:0000256" key="1">
    <source>
        <dbReference type="ARBA" id="ARBA00005043"/>
    </source>
</evidence>
<dbReference type="InterPro" id="IPR027417">
    <property type="entry name" value="P-loop_NTPase"/>
</dbReference>
<comment type="similarity">
    <text evidence="2">Belongs to the ELP6 family.</text>
</comment>
<comment type="caution">
    <text evidence="4">The sequence shown here is derived from an EMBL/GenBank/DDBJ whole genome shotgun (WGS) entry which is preliminary data.</text>
</comment>
<dbReference type="CDD" id="cd19495">
    <property type="entry name" value="Elp6"/>
    <property type="match status" value="1"/>
</dbReference>
<name>A0ABR4LW86_9EURO</name>
<evidence type="ECO:0008006" key="6">
    <source>
        <dbReference type="Google" id="ProtNLM"/>
    </source>
</evidence>
<dbReference type="EMBL" id="JBFXLQ010000014">
    <property type="protein sequence ID" value="KAL2868439.1"/>
    <property type="molecule type" value="Genomic_DNA"/>
</dbReference>
<dbReference type="RefSeq" id="XP_070887418.1">
    <property type="nucleotide sequence ID" value="XM_071031093.1"/>
</dbReference>
<feature type="compositionally biased region" description="Low complexity" evidence="3">
    <location>
        <begin position="114"/>
        <end position="123"/>
    </location>
</feature>
<sequence>MPSQLALPHLLIPYVSSPPQSSLTVLSSVLGATGNWLVLRFLYAALGTSAASNGEPMVRGHEAGRKSRVVLVSFLQGWEFWRLEAKRLGLDLARLTETQQFAFVDGLSELFSSPTAPAQPSPTLYQYPEAGTAPRTTLPIRSQRSPLAPGPAGLRQPIPVSTTSDGSPHKSAREAGPVKRLHLPVDGVAALDLFEREITAVINRLKSSPGGDGNESEVLLVVDQPDLLLAATGPSRCIGATEIGEWIMGLQQAATATVATVSADSPLIHNASVYAHQAATPLETEHAAFAVELAHRADMVMQLRNLETGAARDVSGVLRVSKGGAWGRRESAGVEESWEEKEVLYFVQRDGGVIVFGRGE</sequence>
<organism evidence="4 5">
    <name type="scientific">Aspergillus lucknowensis</name>
    <dbReference type="NCBI Taxonomy" id="176173"/>
    <lineage>
        <taxon>Eukaryota</taxon>
        <taxon>Fungi</taxon>
        <taxon>Dikarya</taxon>
        <taxon>Ascomycota</taxon>
        <taxon>Pezizomycotina</taxon>
        <taxon>Eurotiomycetes</taxon>
        <taxon>Eurotiomycetidae</taxon>
        <taxon>Eurotiales</taxon>
        <taxon>Aspergillaceae</taxon>
        <taxon>Aspergillus</taxon>
        <taxon>Aspergillus subgen. Nidulantes</taxon>
    </lineage>
</organism>
<proteinExistence type="inferred from homology"/>
<feature type="region of interest" description="Disordered" evidence="3">
    <location>
        <begin position="114"/>
        <end position="175"/>
    </location>
</feature>
<dbReference type="Proteomes" id="UP001610432">
    <property type="component" value="Unassembled WGS sequence"/>
</dbReference>
<gene>
    <name evidence="4" type="ORF">BJX67DRAFT_371480</name>
</gene>
<comment type="pathway">
    <text evidence="1">tRNA modification; 5-methoxycarbonylmethyl-2-thiouridine-tRNA biosynthesis.</text>
</comment>
<accession>A0ABR4LW86</accession>
<keyword evidence="5" id="KW-1185">Reference proteome</keyword>
<reference evidence="4 5" key="1">
    <citation type="submission" date="2024-07" db="EMBL/GenBank/DDBJ databases">
        <title>Section-level genome sequencing and comparative genomics of Aspergillus sections Usti and Cavernicolus.</title>
        <authorList>
            <consortium name="Lawrence Berkeley National Laboratory"/>
            <person name="Nybo J.L."/>
            <person name="Vesth T.C."/>
            <person name="Theobald S."/>
            <person name="Frisvad J.C."/>
            <person name="Larsen T.O."/>
            <person name="Kjaerboelling I."/>
            <person name="Rothschild-Mancinelli K."/>
            <person name="Lyhne E.K."/>
            <person name="Kogle M.E."/>
            <person name="Barry K."/>
            <person name="Clum A."/>
            <person name="Na H."/>
            <person name="Ledsgaard L."/>
            <person name="Lin J."/>
            <person name="Lipzen A."/>
            <person name="Kuo A."/>
            <person name="Riley R."/>
            <person name="Mondo S."/>
            <person name="Labutti K."/>
            <person name="Haridas S."/>
            <person name="Pangalinan J."/>
            <person name="Salamov A.A."/>
            <person name="Simmons B.A."/>
            <person name="Magnuson J.K."/>
            <person name="Chen J."/>
            <person name="Drula E."/>
            <person name="Henrissat B."/>
            <person name="Wiebenga A."/>
            <person name="Lubbers R.J."/>
            <person name="Gomes A.C."/>
            <person name="Macurrencykelacurrency M.R."/>
            <person name="Stajich J."/>
            <person name="Grigoriev I.V."/>
            <person name="Mortensen U.H."/>
            <person name="De Vries R.P."/>
            <person name="Baker S.E."/>
            <person name="Andersen M.R."/>
        </authorList>
    </citation>
    <scope>NUCLEOTIDE SEQUENCE [LARGE SCALE GENOMIC DNA]</scope>
    <source>
        <strain evidence="4 5">CBS 449.75</strain>
    </source>
</reference>
<dbReference type="InterPro" id="IPR018627">
    <property type="entry name" value="ELP6"/>
</dbReference>
<evidence type="ECO:0000256" key="3">
    <source>
        <dbReference type="SAM" id="MobiDB-lite"/>
    </source>
</evidence>
<dbReference type="Gene3D" id="3.40.50.300">
    <property type="entry name" value="P-loop containing nucleotide triphosphate hydrolases"/>
    <property type="match status" value="1"/>
</dbReference>
<protein>
    <recommendedName>
        <fullName evidence="6">Elongator complex protein 6</fullName>
    </recommendedName>
</protein>
<evidence type="ECO:0000313" key="4">
    <source>
        <dbReference type="EMBL" id="KAL2868439.1"/>
    </source>
</evidence>
<dbReference type="GeneID" id="98146165"/>
<evidence type="ECO:0000256" key="2">
    <source>
        <dbReference type="ARBA" id="ARBA00008837"/>
    </source>
</evidence>
<dbReference type="PANTHER" id="PTHR16184:SF6">
    <property type="entry name" value="ELONGATOR COMPLEX PROTEIN 6"/>
    <property type="match status" value="1"/>
</dbReference>
<evidence type="ECO:0000313" key="5">
    <source>
        <dbReference type="Proteomes" id="UP001610432"/>
    </source>
</evidence>
<dbReference type="PANTHER" id="PTHR16184">
    <property type="entry name" value="ELONGATOR COMPLEX PROTEIN 6"/>
    <property type="match status" value="1"/>
</dbReference>